<dbReference type="RefSeq" id="WP_371235527.1">
    <property type="nucleotide sequence ID" value="NZ_JAHWZY010000001.1"/>
</dbReference>
<dbReference type="Pfam" id="PF13522">
    <property type="entry name" value="GATase_6"/>
    <property type="match status" value="1"/>
</dbReference>
<dbReference type="InterPro" id="IPR001347">
    <property type="entry name" value="SIS_dom"/>
</dbReference>
<evidence type="ECO:0000259" key="10">
    <source>
        <dbReference type="PROSITE" id="PS51464"/>
    </source>
</evidence>
<dbReference type="NCBIfam" id="NF001484">
    <property type="entry name" value="PRK00331.1"/>
    <property type="match status" value="1"/>
</dbReference>
<comment type="caution">
    <text evidence="11">The sequence shown here is derived from an EMBL/GenBank/DDBJ whole genome shotgun (WGS) entry which is preliminary data.</text>
</comment>
<name>A0ABV4IS03_9ACTN</name>
<gene>
    <name evidence="8 11" type="primary">glmS</name>
    <name evidence="11" type="ORF">KYY02_01530</name>
</gene>
<evidence type="ECO:0000259" key="9">
    <source>
        <dbReference type="PROSITE" id="PS51278"/>
    </source>
</evidence>
<dbReference type="InterPro" id="IPR005855">
    <property type="entry name" value="GFAT"/>
</dbReference>
<dbReference type="Gene3D" id="3.40.50.10490">
    <property type="entry name" value="Glucose-6-phosphate isomerase like protein, domain 1"/>
    <property type="match status" value="2"/>
</dbReference>
<evidence type="ECO:0000256" key="8">
    <source>
        <dbReference type="HAMAP-Rule" id="MF_00164"/>
    </source>
</evidence>
<dbReference type="PROSITE" id="PS51278">
    <property type="entry name" value="GATASE_TYPE_2"/>
    <property type="match status" value="1"/>
</dbReference>
<evidence type="ECO:0000256" key="6">
    <source>
        <dbReference type="ARBA" id="ARBA00022737"/>
    </source>
</evidence>
<keyword evidence="6" id="KW-0677">Repeat</keyword>
<evidence type="ECO:0000256" key="2">
    <source>
        <dbReference type="ARBA" id="ARBA00012916"/>
    </source>
</evidence>
<dbReference type="PROSITE" id="PS51464">
    <property type="entry name" value="SIS"/>
    <property type="match status" value="2"/>
</dbReference>
<evidence type="ECO:0000256" key="1">
    <source>
        <dbReference type="ARBA" id="ARBA00001031"/>
    </source>
</evidence>
<evidence type="ECO:0000256" key="3">
    <source>
        <dbReference type="ARBA" id="ARBA00016090"/>
    </source>
</evidence>
<keyword evidence="4 8" id="KW-0032">Aminotransferase</keyword>
<dbReference type="CDD" id="cd00714">
    <property type="entry name" value="GFAT"/>
    <property type="match status" value="1"/>
</dbReference>
<feature type="domain" description="SIS" evidence="10">
    <location>
        <begin position="288"/>
        <end position="427"/>
    </location>
</feature>
<keyword evidence="12" id="KW-1185">Reference proteome</keyword>
<feature type="domain" description="SIS" evidence="10">
    <location>
        <begin position="460"/>
        <end position="605"/>
    </location>
</feature>
<evidence type="ECO:0000256" key="4">
    <source>
        <dbReference type="ARBA" id="ARBA00022576"/>
    </source>
</evidence>
<dbReference type="HAMAP" id="MF_00164">
    <property type="entry name" value="GlmS"/>
    <property type="match status" value="1"/>
</dbReference>
<organism evidence="11 12">
    <name type="scientific">Streptomyces pimonensis</name>
    <dbReference type="NCBI Taxonomy" id="2860288"/>
    <lineage>
        <taxon>Bacteria</taxon>
        <taxon>Bacillati</taxon>
        <taxon>Actinomycetota</taxon>
        <taxon>Actinomycetes</taxon>
        <taxon>Kitasatosporales</taxon>
        <taxon>Streptomycetaceae</taxon>
        <taxon>Streptomyces</taxon>
    </lineage>
</organism>
<comment type="subunit">
    <text evidence="8">Homodimer.</text>
</comment>
<comment type="function">
    <text evidence="8">Catalyzes the first step in hexosamine metabolism, converting fructose-6P into glucosamine-6P using glutamine as a nitrogen source.</text>
</comment>
<dbReference type="Pfam" id="PF01380">
    <property type="entry name" value="SIS"/>
    <property type="match status" value="2"/>
</dbReference>
<keyword evidence="5 8" id="KW-0808">Transferase</keyword>
<dbReference type="Gene3D" id="3.60.20.10">
    <property type="entry name" value="Glutamine Phosphoribosylpyrophosphate, subunit 1, domain 1"/>
    <property type="match status" value="1"/>
</dbReference>
<comment type="subcellular location">
    <subcellularLocation>
        <location evidence="8">Cytoplasm</location>
    </subcellularLocation>
</comment>
<evidence type="ECO:0000313" key="12">
    <source>
        <dbReference type="Proteomes" id="UP001567537"/>
    </source>
</evidence>
<dbReference type="InterPro" id="IPR029055">
    <property type="entry name" value="Ntn_hydrolases_N"/>
</dbReference>
<proteinExistence type="inferred from homology"/>
<accession>A0ABV4IS03</accession>
<dbReference type="SUPFAM" id="SSF56235">
    <property type="entry name" value="N-terminal nucleophile aminohydrolases (Ntn hydrolases)"/>
    <property type="match status" value="1"/>
</dbReference>
<dbReference type="InterPro" id="IPR017932">
    <property type="entry name" value="GATase_2_dom"/>
</dbReference>
<evidence type="ECO:0000313" key="11">
    <source>
        <dbReference type="EMBL" id="MEZ3177438.1"/>
    </source>
</evidence>
<keyword evidence="7" id="KW-0315">Glutamine amidotransferase</keyword>
<dbReference type="EC" id="2.6.1.16" evidence="2 8"/>
<dbReference type="PANTHER" id="PTHR10937">
    <property type="entry name" value="GLUCOSAMINE--FRUCTOSE-6-PHOSPHATE AMINOTRANSFERASE, ISOMERIZING"/>
    <property type="match status" value="1"/>
</dbReference>
<evidence type="ECO:0000256" key="7">
    <source>
        <dbReference type="ARBA" id="ARBA00022962"/>
    </source>
</evidence>
<feature type="active site" description="Nucleophile; for GATase activity" evidence="8">
    <location>
        <position position="2"/>
    </location>
</feature>
<dbReference type="SUPFAM" id="SSF53697">
    <property type="entry name" value="SIS domain"/>
    <property type="match status" value="1"/>
</dbReference>
<protein>
    <recommendedName>
        <fullName evidence="3 8">Glutamine--fructose-6-phosphate aminotransferase [isomerizing]</fullName>
        <ecNumber evidence="2 8">2.6.1.16</ecNumber>
    </recommendedName>
    <alternativeName>
        <fullName evidence="8">D-fructose-6-phosphate amidotransferase</fullName>
    </alternativeName>
    <alternativeName>
        <fullName evidence="8">GFAT</fullName>
    </alternativeName>
    <alternativeName>
        <fullName evidence="8">Glucosamine-6-phosphate synthase</fullName>
    </alternativeName>
    <alternativeName>
        <fullName evidence="8">Hexosephosphate aminotransferase</fullName>
    </alternativeName>
    <alternativeName>
        <fullName evidence="8">L-glutamine--D-fructose-6-phosphate amidotransferase</fullName>
    </alternativeName>
</protein>
<dbReference type="InterPro" id="IPR046348">
    <property type="entry name" value="SIS_dom_sf"/>
</dbReference>
<dbReference type="InterPro" id="IPR035466">
    <property type="entry name" value="GlmS/AgaS_SIS"/>
</dbReference>
<feature type="domain" description="Glutamine amidotransferase type-2" evidence="9">
    <location>
        <begin position="2"/>
        <end position="220"/>
    </location>
</feature>
<reference evidence="11 12" key="1">
    <citation type="journal article" date="2021" name="Res Sq">
        <title>Streptomyces Pimoensis sp. nov., Isolated From the Taklimakan Desert in Xinjiang, China.</title>
        <authorList>
            <person name="Zhang P."/>
            <person name="Luo X."/>
            <person name="Luo X."/>
            <person name="Liu Z."/>
            <person name="Xia Z."/>
            <person name="Wan C."/>
            <person name="zhang L."/>
        </authorList>
    </citation>
    <scope>NUCLEOTIDE SEQUENCE [LARGE SCALE GENOMIC DNA]</scope>
    <source>
        <strain evidence="11 12">TRM75549</strain>
    </source>
</reference>
<keyword evidence="8" id="KW-0963">Cytoplasm</keyword>
<feature type="active site" description="For Fru-6P isomerization activity" evidence="8">
    <location>
        <position position="610"/>
    </location>
</feature>
<dbReference type="PANTHER" id="PTHR10937:SF0">
    <property type="entry name" value="GLUTAMINE--FRUCTOSE-6-PHOSPHATE TRANSAMINASE (ISOMERIZING)"/>
    <property type="match status" value="1"/>
</dbReference>
<dbReference type="NCBIfam" id="TIGR01135">
    <property type="entry name" value="glmS"/>
    <property type="match status" value="1"/>
</dbReference>
<feature type="initiator methionine" description="Removed" evidence="8">
    <location>
        <position position="1"/>
    </location>
</feature>
<comment type="catalytic activity">
    <reaction evidence="1 8">
        <text>D-fructose 6-phosphate + L-glutamine = D-glucosamine 6-phosphate + L-glutamate</text>
        <dbReference type="Rhea" id="RHEA:13237"/>
        <dbReference type="ChEBI" id="CHEBI:29985"/>
        <dbReference type="ChEBI" id="CHEBI:58359"/>
        <dbReference type="ChEBI" id="CHEBI:58725"/>
        <dbReference type="ChEBI" id="CHEBI:61527"/>
        <dbReference type="EC" id="2.6.1.16"/>
    </reaction>
</comment>
<dbReference type="CDD" id="cd05008">
    <property type="entry name" value="SIS_GlmS_GlmD_1"/>
    <property type="match status" value="1"/>
</dbReference>
<sequence length="615" mass="65704">MCGIVGYVGPQSALGVVTAGLKRLEYRGYDSAGVAVLTDGGLATAKRAGKLVNLEKELAERPLPTGTTGIGHTRWATHGGPTDANAHPHLDNAGRVAVVHNGIIENFAALREELAARGHHLASETDTEVVAHLLAEEFSGCADLAEAMRLVCRRLEGAFTLVAVHADEPDVVVGARRNSPLVVGVGEGEAFLASDVAAFIAHTRDAVELGQDQVVELRRDAVTVTDFDGAPADVREYHVDWDASAAEKGGYASFMLKEIAEQPKAVTDTLLGRIDGSGSLTLDEVRIPANVLREVDKVVIVACGTAFHAGLIAKYAIEHWTRIPCEVELASEFRYRDPILDQQTLVIAVSQSGETMDTLMALRHAREQGARVLAICNTNGSTIPRESDAVLYTHAGPEVAVASTKAFLTQLVACYLVALYLGQVRGTKWADEIRAVVRDLSSISGAVERVLGTMEPVRELARSLAGKDTVLFLGRHVGYPVALEGALKLKELAYMHAEGFAAGELKHGPIALIEDDVPVVVVVPSPRGRSVLRDKIVSNIQEIRARGARTIVVAEEGDEAVVPYADHLIRIPATPTLLQPLVATVPLQVFACELATARGNEVDQPRNLAKSVTVE</sequence>
<dbReference type="CDD" id="cd05009">
    <property type="entry name" value="SIS_GlmS_GlmD_2"/>
    <property type="match status" value="1"/>
</dbReference>
<dbReference type="GO" id="GO:0004360">
    <property type="term" value="F:glutamine-fructose-6-phosphate transaminase (isomerizing) activity"/>
    <property type="evidence" value="ECO:0007669"/>
    <property type="project" value="UniProtKB-EC"/>
</dbReference>
<dbReference type="Proteomes" id="UP001567537">
    <property type="component" value="Unassembled WGS sequence"/>
</dbReference>
<evidence type="ECO:0000256" key="5">
    <source>
        <dbReference type="ARBA" id="ARBA00022679"/>
    </source>
</evidence>
<dbReference type="InterPro" id="IPR035490">
    <property type="entry name" value="GlmS/FrlB_SIS"/>
</dbReference>
<dbReference type="InterPro" id="IPR047084">
    <property type="entry name" value="GFAT_N"/>
</dbReference>
<dbReference type="EMBL" id="JAHWZY010000001">
    <property type="protein sequence ID" value="MEZ3177438.1"/>
    <property type="molecule type" value="Genomic_DNA"/>
</dbReference>